<feature type="transmembrane region" description="Helical" evidence="5">
    <location>
        <begin position="311"/>
        <end position="330"/>
    </location>
</feature>
<keyword evidence="4 5" id="KW-0472">Membrane</keyword>
<feature type="transmembrane region" description="Helical" evidence="5">
    <location>
        <begin position="67"/>
        <end position="90"/>
    </location>
</feature>
<keyword evidence="8" id="KW-1185">Reference proteome</keyword>
<keyword evidence="3 5" id="KW-1133">Transmembrane helix</keyword>
<protein>
    <submittedName>
        <fullName evidence="7">Multidrug-efflux transporter</fullName>
    </submittedName>
</protein>
<evidence type="ECO:0000256" key="2">
    <source>
        <dbReference type="ARBA" id="ARBA00022692"/>
    </source>
</evidence>
<dbReference type="GO" id="GO:0022857">
    <property type="term" value="F:transmembrane transporter activity"/>
    <property type="evidence" value="ECO:0007669"/>
    <property type="project" value="InterPro"/>
</dbReference>
<comment type="subcellular location">
    <subcellularLocation>
        <location evidence="1">Cell membrane</location>
        <topology evidence="1">Multi-pass membrane protein</topology>
    </subcellularLocation>
</comment>
<evidence type="ECO:0000313" key="8">
    <source>
        <dbReference type="Proteomes" id="UP000288607"/>
    </source>
</evidence>
<dbReference type="InterPro" id="IPR020846">
    <property type="entry name" value="MFS_dom"/>
</dbReference>
<dbReference type="RefSeq" id="WP_126030792.1">
    <property type="nucleotide sequence ID" value="NZ_QXGJ01000013.1"/>
</dbReference>
<gene>
    <name evidence="7" type="ORF">D2E23_2004</name>
</gene>
<dbReference type="SUPFAM" id="SSF103473">
    <property type="entry name" value="MFS general substrate transporter"/>
    <property type="match status" value="1"/>
</dbReference>
<dbReference type="EMBL" id="QXGJ01000013">
    <property type="protein sequence ID" value="RSX49502.1"/>
    <property type="molecule type" value="Genomic_DNA"/>
</dbReference>
<feature type="domain" description="Major facilitator superfamily (MFS) profile" evidence="6">
    <location>
        <begin position="241"/>
        <end position="424"/>
    </location>
</feature>
<name>A0A430F9L5_9BIFI</name>
<evidence type="ECO:0000256" key="1">
    <source>
        <dbReference type="ARBA" id="ARBA00004651"/>
    </source>
</evidence>
<dbReference type="GO" id="GO:0005886">
    <property type="term" value="C:plasma membrane"/>
    <property type="evidence" value="ECO:0007669"/>
    <property type="project" value="UniProtKB-SubCell"/>
</dbReference>
<evidence type="ECO:0000256" key="4">
    <source>
        <dbReference type="ARBA" id="ARBA00023136"/>
    </source>
</evidence>
<feature type="transmembrane region" description="Helical" evidence="5">
    <location>
        <begin position="32"/>
        <end position="55"/>
    </location>
</feature>
<dbReference type="AlphaFoldDB" id="A0A430F9L5"/>
<feature type="transmembrane region" description="Helical" evidence="5">
    <location>
        <begin position="242"/>
        <end position="260"/>
    </location>
</feature>
<feature type="transmembrane region" description="Helical" evidence="5">
    <location>
        <begin position="132"/>
        <end position="149"/>
    </location>
</feature>
<dbReference type="CDD" id="cd06174">
    <property type="entry name" value="MFS"/>
    <property type="match status" value="1"/>
</dbReference>
<evidence type="ECO:0000259" key="6">
    <source>
        <dbReference type="PROSITE" id="PS50850"/>
    </source>
</evidence>
<evidence type="ECO:0000256" key="5">
    <source>
        <dbReference type="SAM" id="Phobius"/>
    </source>
</evidence>
<sequence>MAAQYVSNGSGVSPHRGIVDEDQPKFPWKPGLGLLFGGAGWYWAGQAVNAVLLPAKIGQIDPQGKVAMVAIVSTVTMVISIFAGIIGGALSDMTRTRFGSRTPWIVGGVILGTIALLCFAFTSHVAVVLVSWWVYAAVYNAMLAAGCAWQPDQVAPRWRGTASSLYGVGHQAALQGAQVVAALFVTNIPTGVIISLVIGDVLSLLSVAVCREPSNTDVPREKFTISAALTNFLPPKDGGRDYWLAALARFLWMVPGGIGTYRLYTLTDYMGQSEADAGKWMSFMALLAVIAAVSCGIIAGPIADKFRSIKIPLGVAILTVGLPCWLPFFIPTTVMYTIYVAVSSLGSGVFSSLDQAIMTTVLPNPKNAAKDLAFLNSCGVVGNLCAPLLAGWVIHTFGYAGLFPMGFIVLTLAAICVFFIKKVH</sequence>
<feature type="transmembrane region" description="Helical" evidence="5">
    <location>
        <begin position="102"/>
        <end position="126"/>
    </location>
</feature>
<reference evidence="7 8" key="1">
    <citation type="submission" date="2018-09" db="EMBL/GenBank/DDBJ databases">
        <title>Characterization of the phylogenetic diversity of five novel species belonging to the genus Bifidobacterium.</title>
        <authorList>
            <person name="Lugli G.A."/>
            <person name="Duranti S."/>
            <person name="Milani C."/>
        </authorList>
    </citation>
    <scope>NUCLEOTIDE SEQUENCE [LARGE SCALE GENOMIC DNA]</scope>
    <source>
        <strain evidence="7 8">2028B</strain>
    </source>
</reference>
<accession>A0A430F9L5</accession>
<feature type="transmembrane region" description="Helical" evidence="5">
    <location>
        <begin position="373"/>
        <end position="394"/>
    </location>
</feature>
<dbReference type="InterPro" id="IPR011701">
    <property type="entry name" value="MFS"/>
</dbReference>
<keyword evidence="2 5" id="KW-0812">Transmembrane</keyword>
<feature type="transmembrane region" description="Helical" evidence="5">
    <location>
        <begin position="280"/>
        <end position="299"/>
    </location>
</feature>
<dbReference type="Pfam" id="PF07690">
    <property type="entry name" value="MFS_1"/>
    <property type="match status" value="1"/>
</dbReference>
<organism evidence="7 8">
    <name type="scientific">Bifidobacterium callimiconis</name>
    <dbReference type="NCBI Taxonomy" id="2306973"/>
    <lineage>
        <taxon>Bacteria</taxon>
        <taxon>Bacillati</taxon>
        <taxon>Actinomycetota</taxon>
        <taxon>Actinomycetes</taxon>
        <taxon>Bifidobacteriales</taxon>
        <taxon>Bifidobacteriaceae</taxon>
        <taxon>Bifidobacterium</taxon>
    </lineage>
</organism>
<dbReference type="PANTHER" id="PTHR23528">
    <property type="match status" value="1"/>
</dbReference>
<proteinExistence type="predicted"/>
<feature type="transmembrane region" description="Helical" evidence="5">
    <location>
        <begin position="336"/>
        <end position="353"/>
    </location>
</feature>
<evidence type="ECO:0000256" key="3">
    <source>
        <dbReference type="ARBA" id="ARBA00022989"/>
    </source>
</evidence>
<feature type="transmembrane region" description="Helical" evidence="5">
    <location>
        <begin position="400"/>
        <end position="420"/>
    </location>
</feature>
<dbReference type="InterPro" id="IPR036259">
    <property type="entry name" value="MFS_trans_sf"/>
</dbReference>
<dbReference type="OrthoDB" id="7584869at2"/>
<dbReference type="Gene3D" id="1.20.1250.20">
    <property type="entry name" value="MFS general substrate transporter like domains"/>
    <property type="match status" value="2"/>
</dbReference>
<dbReference type="PROSITE" id="PS50850">
    <property type="entry name" value="MFS"/>
    <property type="match status" value="1"/>
</dbReference>
<evidence type="ECO:0000313" key="7">
    <source>
        <dbReference type="EMBL" id="RSX49502.1"/>
    </source>
</evidence>
<dbReference type="PANTHER" id="PTHR23528:SF1">
    <property type="entry name" value="MAJOR FACILITATOR SUPERFAMILY (MFS) PROFILE DOMAIN-CONTAINING PROTEIN"/>
    <property type="match status" value="1"/>
</dbReference>
<comment type="caution">
    <text evidence="7">The sequence shown here is derived from an EMBL/GenBank/DDBJ whole genome shotgun (WGS) entry which is preliminary data.</text>
</comment>
<dbReference type="Proteomes" id="UP000288607">
    <property type="component" value="Unassembled WGS sequence"/>
</dbReference>